<feature type="compositionally biased region" description="Basic and acidic residues" evidence="2">
    <location>
        <begin position="31"/>
        <end position="42"/>
    </location>
</feature>
<keyword evidence="1" id="KW-0175">Coiled coil</keyword>
<feature type="compositionally biased region" description="Low complexity" evidence="2">
    <location>
        <begin position="507"/>
        <end position="518"/>
    </location>
</feature>
<feature type="compositionally biased region" description="Low complexity" evidence="2">
    <location>
        <begin position="628"/>
        <end position="651"/>
    </location>
</feature>
<feature type="compositionally biased region" description="Polar residues" evidence="2">
    <location>
        <begin position="1113"/>
        <end position="1126"/>
    </location>
</feature>
<feature type="region of interest" description="Disordered" evidence="2">
    <location>
        <begin position="675"/>
        <end position="704"/>
    </location>
</feature>
<feature type="compositionally biased region" description="Low complexity" evidence="2">
    <location>
        <begin position="828"/>
        <end position="854"/>
    </location>
</feature>
<feature type="compositionally biased region" description="Low complexity" evidence="2">
    <location>
        <begin position="791"/>
        <end position="811"/>
    </location>
</feature>
<dbReference type="OrthoDB" id="515878at2759"/>
<feature type="region of interest" description="Disordered" evidence="2">
    <location>
        <begin position="331"/>
        <end position="361"/>
    </location>
</feature>
<reference evidence="3 4" key="1">
    <citation type="journal article" date="2010" name="Plant Cell">
        <title>The Chlorella variabilis NC64A genome reveals adaptation to photosymbiosis, coevolution with viruses, and cryptic sex.</title>
        <authorList>
            <person name="Blanc G."/>
            <person name="Duncan G."/>
            <person name="Agarkova I."/>
            <person name="Borodovsky M."/>
            <person name="Gurnon J."/>
            <person name="Kuo A."/>
            <person name="Lindquist E."/>
            <person name="Lucas S."/>
            <person name="Pangilinan J."/>
            <person name="Polle J."/>
            <person name="Salamov A."/>
            <person name="Terry A."/>
            <person name="Yamada T."/>
            <person name="Dunigan D.D."/>
            <person name="Grigoriev I.V."/>
            <person name="Claverie J.M."/>
            <person name="Van Etten J.L."/>
        </authorList>
    </citation>
    <scope>NUCLEOTIDE SEQUENCE [LARGE SCALE GENOMIC DNA]</scope>
    <source>
        <strain evidence="3 4">NC64A</strain>
    </source>
</reference>
<feature type="coiled-coil region" evidence="1">
    <location>
        <begin position="1607"/>
        <end position="1750"/>
    </location>
</feature>
<gene>
    <name evidence="3" type="ORF">CHLNCDRAFT_137547</name>
</gene>
<dbReference type="InterPro" id="IPR026202">
    <property type="entry name" value="GOLGB1"/>
</dbReference>
<feature type="compositionally biased region" description="Low complexity" evidence="2">
    <location>
        <begin position="448"/>
        <end position="462"/>
    </location>
</feature>
<feature type="compositionally biased region" description="Polar residues" evidence="2">
    <location>
        <begin position="50"/>
        <end position="59"/>
    </location>
</feature>
<evidence type="ECO:0000313" key="4">
    <source>
        <dbReference type="Proteomes" id="UP000008141"/>
    </source>
</evidence>
<feature type="compositionally biased region" description="Low complexity" evidence="2">
    <location>
        <begin position="693"/>
        <end position="704"/>
    </location>
</feature>
<feature type="compositionally biased region" description="Low complexity" evidence="2">
    <location>
        <begin position="528"/>
        <end position="537"/>
    </location>
</feature>
<dbReference type="PANTHER" id="PTHR18887:SF5">
    <property type="entry name" value="GOLGIN SUBFAMILY B MEMBER 1-LIKE"/>
    <property type="match status" value="1"/>
</dbReference>
<evidence type="ECO:0000256" key="2">
    <source>
        <dbReference type="SAM" id="MobiDB-lite"/>
    </source>
</evidence>
<feature type="region of interest" description="Disordered" evidence="2">
    <location>
        <begin position="275"/>
        <end position="305"/>
    </location>
</feature>
<feature type="coiled-coil region" evidence="1">
    <location>
        <begin position="1515"/>
        <end position="1578"/>
    </location>
</feature>
<dbReference type="Proteomes" id="UP000008141">
    <property type="component" value="Unassembled WGS sequence"/>
</dbReference>
<feature type="region of interest" description="Disordered" evidence="2">
    <location>
        <begin position="1178"/>
        <end position="1305"/>
    </location>
</feature>
<feature type="region of interest" description="Disordered" evidence="2">
    <location>
        <begin position="944"/>
        <end position="1011"/>
    </location>
</feature>
<sequence>MENRENDADGFVSAADFFRQQHPPPVACGGGKDDLVQRKPPRESLLVVARNSQVKNKISTFDRQHQHQHGGSSGAPAFSRPAAPPPGRPAGGAGLRPAAGPPLPRRTAAAPALGAIAEEAASLAAGRAPPRRHAAVVSTVTGAPARRHVALVGTNTPAPPPPVALPSPGTKQQVAEKQHQARFPSIMFHPPQPAAPARAPLPGGVAVLPPGPAPAAVQQQQQAWQDEVTPQPRPLPAVLAPVLRSSLSPPQRQPQWQHEEEAAVPAPAVNAPLAAAAAVPAGTDSEEEHFVDADSGGAPSNEGSGVWADAREAALPHPAAVGNVVIEDEEGGSDAASVASDASTVVPDREHDQMLGDDEQQGRRWVEEAGDEPAALPDPAAAAAPEPELCDSPLLAGEAAGQQGAAPRLAAGPTAASDVFQSACSQLPALDGSLEGPLFGCPPPRRTSLSPALSGGSRRSSLAGAPLAGAGAAAGEVESLRDSLTSGIAHAAAEEAALAAAVAAAAFGEQQEHQQQAPSSPPAPKPEAQPARSASVGVPATAAVADAAAGEVVEGGGGLAPLSEASRASVASNSSATAAPSLNIEFSEASLRYSAERLFQEQPAAAEAALPPAAAATPQQLRLSLQGAASPAAPANTPASPRLGGAATGGLLAPGRHSLPVGASAVAEAIEQAATASTDGASEAGTEAVGRRASAAAAQPAPADAEGRRVSLAEAAAAYSPAAASPAVVAAPMVAPSPVPATPYAATEYDGEDVVMMDIDFTPRPTTGRRALPGSSRFQLEAHTSASHTQAGAGLAPAAPADGRAPTPAAARQPSLPSPSMAEENEAVAELQEQAPAAVEAAPSAEEAEQPGAAVQQDIAPAEEEPVQPAAEQGSNSGDTAPILPQLPVHDAAARRGRAGRLSMPANWQAAGGADRGSRASRLSLPSGMVGGEEALAFAPRPKLASSPLHGAAPAAEPAPQPETQEATQQAEAQQQQAAQQEQAAQEEQAAGQLAAAAEKEADGGADVEPPQFAGRARLAAEDAELPADIGAIAAEEQPVAFQTALAAEQPPTAADAQAPAAGAAAEQAAAPSVGQQPAEAAELGLAGGKEEEEEALAAAAFAAKPKLAMSPALSSGPAQSVRSSLSGAPRSRRASDASSGACGSLPGAADDRRGSHLAAAVPDLAVAAVFAARPVSAISPAGSSGSVGRSPAAAEEEQRQQEEQGEQQQGADTAVQDRAGQPAGRLPSPAMSSNPLAGAGDTPAAASSQRVGHSPAPSGLSAGALSNNPMYAGTPSHPTPPSVNLKSFSGRASMGASGGSTPASVGMQLAEQMHQVAEQLQVPAAPAGLAALATPGAARLAAAAGTPATGRFQFAADVEAMIQALDARTPATALGQQPALGRSAAGATTVRRAGGARLPRLSFAAGPATLLDLDSYDANGERSTQEGPTPLLRHHLLGLTPPAAAAAGTSGGPRGAGAAGAAVTPAEVRALREEVASLRLQLSESNAQREEVVGLLGGYQSSIRELQDQHSAMVVRLQGEAAALKAERDDLRRAHAGVDSQFRTLYGDKYVPLKAEAAGLRDEVAALQKRVVAEELRAHKAAREAAATRQDLAAAVERAERYKAGMLEQQGEAAAAREAEQRLQQQLAGEQRRTEKAVAAKEAELGELRARYEGVTKQYDEAVHRINLAKQARERAQSEVQRKEEEVVALEVRLKEYEGALREYKRENGKFFEMKERYKTTIAGLEKDVQAKEKDKQQLLEMCNELVTRLEREGLSV</sequence>
<name>E1Z3Y2_CHLVA</name>
<feature type="region of interest" description="Disordered" evidence="2">
    <location>
        <begin position="438"/>
        <end position="462"/>
    </location>
</feature>
<feature type="region of interest" description="Disordered" evidence="2">
    <location>
        <begin position="782"/>
        <end position="885"/>
    </location>
</feature>
<dbReference type="InParanoid" id="E1Z3Y2"/>
<dbReference type="PANTHER" id="PTHR18887">
    <property type="entry name" value="GOLGI-ASSOCIATED PROTEIN GCP360-RELATED"/>
    <property type="match status" value="1"/>
</dbReference>
<feature type="region of interest" description="Disordered" evidence="2">
    <location>
        <begin position="625"/>
        <end position="651"/>
    </location>
</feature>
<organism evidence="4">
    <name type="scientific">Chlorella variabilis</name>
    <name type="common">Green alga</name>
    <dbReference type="NCBI Taxonomy" id="554065"/>
    <lineage>
        <taxon>Eukaryota</taxon>
        <taxon>Viridiplantae</taxon>
        <taxon>Chlorophyta</taxon>
        <taxon>core chlorophytes</taxon>
        <taxon>Trebouxiophyceae</taxon>
        <taxon>Chlorellales</taxon>
        <taxon>Chlorellaceae</taxon>
        <taxon>Chlorella clade</taxon>
        <taxon>Chlorella</taxon>
    </lineage>
</organism>
<feature type="compositionally biased region" description="Low complexity" evidence="2">
    <location>
        <begin position="1097"/>
        <end position="1109"/>
    </location>
</feature>
<feature type="compositionally biased region" description="Low complexity" evidence="2">
    <location>
        <begin position="333"/>
        <end position="346"/>
    </location>
</feature>
<feature type="region of interest" description="Disordered" evidence="2">
    <location>
        <begin position="507"/>
        <end position="537"/>
    </location>
</feature>
<feature type="compositionally biased region" description="Low complexity" evidence="2">
    <location>
        <begin position="952"/>
        <end position="997"/>
    </location>
</feature>
<feature type="compositionally biased region" description="Low complexity" evidence="2">
    <location>
        <begin position="372"/>
        <end position="386"/>
    </location>
</feature>
<feature type="compositionally biased region" description="Low complexity" evidence="2">
    <location>
        <begin position="1048"/>
        <end position="1072"/>
    </location>
</feature>
<dbReference type="GO" id="GO:0005794">
    <property type="term" value="C:Golgi apparatus"/>
    <property type="evidence" value="ECO:0007669"/>
    <property type="project" value="InterPro"/>
</dbReference>
<protein>
    <submittedName>
        <fullName evidence="3">Uncharacterized protein</fullName>
    </submittedName>
</protein>
<dbReference type="EMBL" id="GL433836">
    <property type="protein sequence ID" value="EFN58959.1"/>
    <property type="molecule type" value="Genomic_DNA"/>
</dbReference>
<dbReference type="RefSeq" id="XP_005851061.1">
    <property type="nucleotide sequence ID" value="XM_005850999.1"/>
</dbReference>
<feature type="region of interest" description="Disordered" evidence="2">
    <location>
        <begin position="900"/>
        <end position="926"/>
    </location>
</feature>
<keyword evidence="4" id="KW-1185">Reference proteome</keyword>
<proteinExistence type="predicted"/>
<evidence type="ECO:0000313" key="3">
    <source>
        <dbReference type="EMBL" id="EFN58959.1"/>
    </source>
</evidence>
<dbReference type="KEGG" id="cvr:CHLNCDRAFT_137547"/>
<feature type="compositionally biased region" description="Basic and acidic residues" evidence="2">
    <location>
        <begin position="347"/>
        <end position="361"/>
    </location>
</feature>
<accession>E1Z3Y2</accession>
<evidence type="ECO:0000256" key="1">
    <source>
        <dbReference type="SAM" id="Coils"/>
    </source>
</evidence>
<dbReference type="eggNOG" id="ENOG502T01Q">
    <property type="taxonomic scope" value="Eukaryota"/>
</dbReference>
<feature type="region of interest" description="Disordered" evidence="2">
    <location>
        <begin position="1"/>
        <end position="107"/>
    </location>
</feature>
<feature type="region of interest" description="Disordered" evidence="2">
    <location>
        <begin position="367"/>
        <end position="386"/>
    </location>
</feature>
<dbReference type="GeneID" id="17358726"/>
<feature type="region of interest" description="Disordered" evidence="2">
    <location>
        <begin position="1048"/>
        <end position="1153"/>
    </location>
</feature>